<protein>
    <submittedName>
        <fullName evidence="1">1231_t:CDS:1</fullName>
    </submittedName>
</protein>
<dbReference type="Proteomes" id="UP000789920">
    <property type="component" value="Unassembled WGS sequence"/>
</dbReference>
<evidence type="ECO:0000313" key="2">
    <source>
        <dbReference type="Proteomes" id="UP000789920"/>
    </source>
</evidence>
<feature type="non-terminal residue" evidence="1">
    <location>
        <position position="154"/>
    </location>
</feature>
<dbReference type="EMBL" id="CAJVQC010075550">
    <property type="protein sequence ID" value="CAG8813940.1"/>
    <property type="molecule type" value="Genomic_DNA"/>
</dbReference>
<accession>A0ACA9RWC4</accession>
<evidence type="ECO:0000313" key="1">
    <source>
        <dbReference type="EMBL" id="CAG8813940.1"/>
    </source>
</evidence>
<sequence length="154" mass="18106">FSKSILLNGQISEVTNGLLENATLMVAKPKKLVSKDRLMKFKEGVNLQRLDRISYEPTLNWNQDTVLNKRKYSSFTIHYTIDSPIHRTTIKNTFEIPERASLEELLSHINKQQTATSSFEATSKKFYYENTFNQKIMIVDEEDWKLAKWERKRS</sequence>
<gene>
    <name evidence="1" type="ORF">RPERSI_LOCUS23882</name>
</gene>
<reference evidence="1" key="1">
    <citation type="submission" date="2021-06" db="EMBL/GenBank/DDBJ databases">
        <authorList>
            <person name="Kallberg Y."/>
            <person name="Tangrot J."/>
            <person name="Rosling A."/>
        </authorList>
    </citation>
    <scope>NUCLEOTIDE SEQUENCE</scope>
    <source>
        <strain evidence="1">MA461A</strain>
    </source>
</reference>
<keyword evidence="2" id="KW-1185">Reference proteome</keyword>
<name>A0ACA9RWC4_9GLOM</name>
<feature type="non-terminal residue" evidence="1">
    <location>
        <position position="1"/>
    </location>
</feature>
<proteinExistence type="predicted"/>
<comment type="caution">
    <text evidence="1">The sequence shown here is derived from an EMBL/GenBank/DDBJ whole genome shotgun (WGS) entry which is preliminary data.</text>
</comment>
<organism evidence="1 2">
    <name type="scientific">Racocetra persica</name>
    <dbReference type="NCBI Taxonomy" id="160502"/>
    <lineage>
        <taxon>Eukaryota</taxon>
        <taxon>Fungi</taxon>
        <taxon>Fungi incertae sedis</taxon>
        <taxon>Mucoromycota</taxon>
        <taxon>Glomeromycotina</taxon>
        <taxon>Glomeromycetes</taxon>
        <taxon>Diversisporales</taxon>
        <taxon>Gigasporaceae</taxon>
        <taxon>Racocetra</taxon>
    </lineage>
</organism>